<feature type="region of interest" description="Disordered" evidence="2">
    <location>
        <begin position="1"/>
        <end position="27"/>
    </location>
</feature>
<evidence type="ECO:0000313" key="5">
    <source>
        <dbReference type="Proteomes" id="UP001188597"/>
    </source>
</evidence>
<dbReference type="Pfam" id="PF25597">
    <property type="entry name" value="SH3_retrovirus"/>
    <property type="match status" value="1"/>
</dbReference>
<feature type="domain" description="Integrase catalytic" evidence="3">
    <location>
        <begin position="199"/>
        <end position="390"/>
    </location>
</feature>
<dbReference type="EMBL" id="JAVXUP010003836">
    <property type="protein sequence ID" value="KAK2998052.1"/>
    <property type="molecule type" value="Genomic_DNA"/>
</dbReference>
<dbReference type="InterPro" id="IPR057670">
    <property type="entry name" value="SH3_retrovirus"/>
</dbReference>
<evidence type="ECO:0000256" key="1">
    <source>
        <dbReference type="ARBA" id="ARBA00022670"/>
    </source>
</evidence>
<proteinExistence type="predicted"/>
<dbReference type="GO" id="GO:0015074">
    <property type="term" value="P:DNA integration"/>
    <property type="evidence" value="ECO:0007669"/>
    <property type="project" value="InterPro"/>
</dbReference>
<dbReference type="InterPro" id="IPR036397">
    <property type="entry name" value="RNaseH_sf"/>
</dbReference>
<organism evidence="4 5">
    <name type="scientific">Escallonia herrerae</name>
    <dbReference type="NCBI Taxonomy" id="1293975"/>
    <lineage>
        <taxon>Eukaryota</taxon>
        <taxon>Viridiplantae</taxon>
        <taxon>Streptophyta</taxon>
        <taxon>Embryophyta</taxon>
        <taxon>Tracheophyta</taxon>
        <taxon>Spermatophyta</taxon>
        <taxon>Magnoliopsida</taxon>
        <taxon>eudicotyledons</taxon>
        <taxon>Gunneridae</taxon>
        <taxon>Pentapetalae</taxon>
        <taxon>asterids</taxon>
        <taxon>campanulids</taxon>
        <taxon>Escalloniales</taxon>
        <taxon>Escalloniaceae</taxon>
        <taxon>Escallonia</taxon>
    </lineage>
</organism>
<evidence type="ECO:0000259" key="3">
    <source>
        <dbReference type="PROSITE" id="PS50994"/>
    </source>
</evidence>
<evidence type="ECO:0000256" key="2">
    <source>
        <dbReference type="SAM" id="MobiDB-lite"/>
    </source>
</evidence>
<accession>A0AA89ACP8</accession>
<dbReference type="GO" id="GO:0003676">
    <property type="term" value="F:nucleic acid binding"/>
    <property type="evidence" value="ECO:0007669"/>
    <property type="project" value="InterPro"/>
</dbReference>
<sequence length="894" mass="99405">MKNDCTEPKKKKGAGGRQSDDEGANMVSSNERTYDDLCLSATVDDNSKVWYVDSGASIHCTPYRDCFCDYVHGDYGHVTVGNGYRCSIVGKGKVKIKLSNEGTLVLKDVRHIPELQKNLISVSGLDREGYFVAFGEKQWKVIKGSMVVARGERVGTLYTLSGTHNHSISLAFTENQKTTLWHHRLGHLSESGMKILHSKNALPGMKNIQLDFCEGCVYGKQKRVSFRRDGKEKKIERLELVHTDVCGPTTVKSFGDDASRKTWIYAIKQKSDVYHTFKKWKALVENETGNKVKCLKSDNGGEYRNGGFQEYCSNNGIRLIRTVKRTPQENGLAERMNRTIMERARCMRIHADLPLQFWAAAVDTAVYLINRSPASALHGGIPEEEWLGKPVNYSFLKVFGCIAYAHIDKEERKKLDSKSQKCVFIGYGGDEYGYRLWDYEHNKIIRSRDVIFDESRLYKHRLQEHGIEKENKEYMELDEPEDGQVPRIENPADLDETTDTEIRAGDQQQMPETLNLRRSSRMHACSERGKYYWSVRNLQVPQTIKRHKVFHIKVPAKESPKSMNSAKTITSNNHVSNIREHHGSAISGSSGKKRQIKGARSEAYLRKSGVKFGIPTASFFLARISFPSSVVPGGATVFFLILIFNGARAGAAVISSSPCGCPVSASPLVILNNHVMVEEVICSSKEVEEVICSSKEVEEKVMEEVVMEMEEEETCSSMEEEEKVMGVVVIYNSKLEVEMGMVEAVTYSNKEVEEIGMAVEATYSNKVDGLSVLMVVVGTCSSMVDVSSVLVTVGETCNSMVGVWTLFLVVEETCNSMVGALTAFLVVAETCSSMVDVQSASVVVVAAVTCNSMAGVPSASEAVVTCIDKEGGCSDDVGDGVVEKHKRKAFWQQH</sequence>
<name>A0AA89ACP8_9ASTE</name>
<keyword evidence="1" id="KW-0378">Hydrolase</keyword>
<dbReference type="Pfam" id="PF13976">
    <property type="entry name" value="gag_pre-integrs"/>
    <property type="match status" value="1"/>
</dbReference>
<dbReference type="PANTHER" id="PTHR42648">
    <property type="entry name" value="TRANSPOSASE, PUTATIVE-RELATED"/>
    <property type="match status" value="1"/>
</dbReference>
<dbReference type="InterPro" id="IPR054722">
    <property type="entry name" value="PolX-like_BBD"/>
</dbReference>
<dbReference type="InterPro" id="IPR001584">
    <property type="entry name" value="Integrase_cat-core"/>
</dbReference>
<dbReference type="SUPFAM" id="SSF53098">
    <property type="entry name" value="Ribonuclease H-like"/>
    <property type="match status" value="1"/>
</dbReference>
<dbReference type="InterPro" id="IPR025724">
    <property type="entry name" value="GAG-pre-integrase_dom"/>
</dbReference>
<keyword evidence="1" id="KW-0645">Protease</keyword>
<dbReference type="InterPro" id="IPR012337">
    <property type="entry name" value="RNaseH-like_sf"/>
</dbReference>
<dbReference type="Pfam" id="PF22936">
    <property type="entry name" value="Pol_BBD"/>
    <property type="match status" value="1"/>
</dbReference>
<protein>
    <recommendedName>
        <fullName evidence="3">Integrase catalytic domain-containing protein</fullName>
    </recommendedName>
</protein>
<dbReference type="PROSITE" id="PS50994">
    <property type="entry name" value="INTEGRASE"/>
    <property type="match status" value="1"/>
</dbReference>
<dbReference type="AlphaFoldDB" id="A0AA89ACP8"/>
<gene>
    <name evidence="4" type="ORF">RJ639_025991</name>
</gene>
<dbReference type="GO" id="GO:0008233">
    <property type="term" value="F:peptidase activity"/>
    <property type="evidence" value="ECO:0007669"/>
    <property type="project" value="UniProtKB-KW"/>
</dbReference>
<dbReference type="Gene3D" id="3.30.420.10">
    <property type="entry name" value="Ribonuclease H-like superfamily/Ribonuclease H"/>
    <property type="match status" value="1"/>
</dbReference>
<dbReference type="InterPro" id="IPR039537">
    <property type="entry name" value="Retrotran_Ty1/copia-like"/>
</dbReference>
<dbReference type="Proteomes" id="UP001188597">
    <property type="component" value="Unassembled WGS sequence"/>
</dbReference>
<keyword evidence="5" id="KW-1185">Reference proteome</keyword>
<reference evidence="4" key="1">
    <citation type="submission" date="2022-12" db="EMBL/GenBank/DDBJ databases">
        <title>Draft genome assemblies for two species of Escallonia (Escalloniales).</title>
        <authorList>
            <person name="Chanderbali A."/>
            <person name="Dervinis C."/>
            <person name="Anghel I."/>
            <person name="Soltis D."/>
            <person name="Soltis P."/>
            <person name="Zapata F."/>
        </authorList>
    </citation>
    <scope>NUCLEOTIDE SEQUENCE</scope>
    <source>
        <strain evidence="4">UCBG64.0493</strain>
        <tissue evidence="4">Leaf</tissue>
    </source>
</reference>
<dbReference type="PANTHER" id="PTHR42648:SF28">
    <property type="entry name" value="TRANSPOSON-ENCODED PROTEIN WITH RIBONUCLEASE H-LIKE AND RETROVIRUS ZINC FINGER-LIKE DOMAINS"/>
    <property type="match status" value="1"/>
</dbReference>
<evidence type="ECO:0000313" key="4">
    <source>
        <dbReference type="EMBL" id="KAK2998052.1"/>
    </source>
</evidence>
<dbReference type="GO" id="GO:0006508">
    <property type="term" value="P:proteolysis"/>
    <property type="evidence" value="ECO:0007669"/>
    <property type="project" value="UniProtKB-KW"/>
</dbReference>
<comment type="caution">
    <text evidence="4">The sequence shown here is derived from an EMBL/GenBank/DDBJ whole genome shotgun (WGS) entry which is preliminary data.</text>
</comment>